<protein>
    <recommendedName>
        <fullName evidence="1">Plasmid pRiA4b Orf3-like domain-containing protein</fullName>
    </recommendedName>
</protein>
<reference evidence="2 3" key="1">
    <citation type="journal article" date="2015" name="Environ. Microbiol.">
        <title>Metagenome sequence of Elaphomyces granulatus from sporocarp tissue reveals Ascomycota ectomycorrhizal fingerprints of genome expansion and a Proteobacteria-rich microbiome.</title>
        <authorList>
            <person name="Quandt C.A."/>
            <person name="Kohler A."/>
            <person name="Hesse C.N."/>
            <person name="Sharpton T.J."/>
            <person name="Martin F."/>
            <person name="Spatafora J.W."/>
        </authorList>
    </citation>
    <scope>NUCLEOTIDE SEQUENCE [LARGE SCALE GENOMIC DNA]</scope>
    <source>
        <strain evidence="2 3">OSC145934</strain>
    </source>
</reference>
<organism evidence="2 3">
    <name type="scientific">Elaphomyces granulatus</name>
    <dbReference type="NCBI Taxonomy" id="519963"/>
    <lineage>
        <taxon>Eukaryota</taxon>
        <taxon>Fungi</taxon>
        <taxon>Dikarya</taxon>
        <taxon>Ascomycota</taxon>
        <taxon>Pezizomycotina</taxon>
        <taxon>Eurotiomycetes</taxon>
        <taxon>Eurotiomycetidae</taxon>
        <taxon>Eurotiales</taxon>
        <taxon>Elaphomycetaceae</taxon>
        <taxon>Elaphomyces</taxon>
    </lineage>
</organism>
<dbReference type="PANTHER" id="PTHR41878:SF1">
    <property type="entry name" value="TNPR PROTEIN"/>
    <property type="match status" value="1"/>
</dbReference>
<gene>
    <name evidence="2" type="ORF">Egran_02029</name>
</gene>
<evidence type="ECO:0000259" key="1">
    <source>
        <dbReference type="Pfam" id="PF07929"/>
    </source>
</evidence>
<feature type="domain" description="Plasmid pRiA4b Orf3-like" evidence="1">
    <location>
        <begin position="39"/>
        <end position="225"/>
    </location>
</feature>
<dbReference type="EMBL" id="NPHW01003058">
    <property type="protein sequence ID" value="OXV10210.1"/>
    <property type="molecule type" value="Genomic_DNA"/>
</dbReference>
<dbReference type="InterPro" id="IPR024047">
    <property type="entry name" value="MM3350-like_sf"/>
</dbReference>
<proteinExistence type="predicted"/>
<keyword evidence="3" id="KW-1185">Reference proteome</keyword>
<dbReference type="AlphaFoldDB" id="A0A232M1B4"/>
<dbReference type="OrthoDB" id="407198at2759"/>
<dbReference type="PANTHER" id="PTHR41878">
    <property type="entry name" value="LEXA REPRESSOR-RELATED"/>
    <property type="match status" value="1"/>
</dbReference>
<sequence length="254" mass="28518">MEATTQTTTTSTVACAVCRTKCQKADWRTHKTECRRQNYILKVDLLPGYITNPRITRTLSCPATVTFAALHEALLVAFGWANTHLYDFEVFGHSETTGRSHRLSGPEPLFKLTDLDTIEDDFDFGIPAPPNRDSSKVRLFKVLDDPKTKGNTIHYNYDFGDGWEHVITCTGRTPATPHFVCLDGEGHGCAEDVGGPSGWEELLKAYDAETPTKDQKMTMRWFETFASNKDPRGLRGDLKWQWDKDGVNAALRGL</sequence>
<dbReference type="SUPFAM" id="SSF144232">
    <property type="entry name" value="HIT/MYND zinc finger-like"/>
    <property type="match status" value="1"/>
</dbReference>
<dbReference type="InterPro" id="IPR012912">
    <property type="entry name" value="Plasmid_pRiA4b_Orf3-like"/>
</dbReference>
<dbReference type="Gene3D" id="6.10.140.2220">
    <property type="match status" value="1"/>
</dbReference>
<name>A0A232M1B4_9EURO</name>
<evidence type="ECO:0000313" key="2">
    <source>
        <dbReference type="EMBL" id="OXV10210.1"/>
    </source>
</evidence>
<accession>A0A232M1B4</accession>
<dbReference type="Pfam" id="PF07929">
    <property type="entry name" value="PRiA4_ORF3"/>
    <property type="match status" value="1"/>
</dbReference>
<dbReference type="Proteomes" id="UP000243515">
    <property type="component" value="Unassembled WGS sequence"/>
</dbReference>
<evidence type="ECO:0000313" key="3">
    <source>
        <dbReference type="Proteomes" id="UP000243515"/>
    </source>
</evidence>
<dbReference type="SUPFAM" id="SSF159941">
    <property type="entry name" value="MM3350-like"/>
    <property type="match status" value="1"/>
</dbReference>
<dbReference type="Gene3D" id="3.10.290.30">
    <property type="entry name" value="MM3350-like"/>
    <property type="match status" value="1"/>
</dbReference>
<comment type="caution">
    <text evidence="2">The sequence shown here is derived from an EMBL/GenBank/DDBJ whole genome shotgun (WGS) entry which is preliminary data.</text>
</comment>